<dbReference type="PROSITE" id="PS51462">
    <property type="entry name" value="NUDIX"/>
    <property type="match status" value="1"/>
</dbReference>
<evidence type="ECO:0000256" key="4">
    <source>
        <dbReference type="ARBA" id="ARBA00016377"/>
    </source>
</evidence>
<dbReference type="GO" id="GO:0005829">
    <property type="term" value="C:cytosol"/>
    <property type="evidence" value="ECO:0007669"/>
    <property type="project" value="TreeGrafter"/>
</dbReference>
<gene>
    <name evidence="9" type="ORF">EG028_02600</name>
</gene>
<evidence type="ECO:0000256" key="5">
    <source>
        <dbReference type="ARBA" id="ARBA00022801"/>
    </source>
</evidence>
<evidence type="ECO:0000256" key="7">
    <source>
        <dbReference type="ARBA" id="ARBA00032272"/>
    </source>
</evidence>
<reference evidence="10" key="1">
    <citation type="submission" date="2018-11" db="EMBL/GenBank/DDBJ databases">
        <title>Chitinophaga lutea sp.nov., isolate from arsenic contaminated soil.</title>
        <authorList>
            <person name="Zong Y."/>
        </authorList>
    </citation>
    <scope>NUCLEOTIDE SEQUENCE [LARGE SCALE GENOMIC DNA]</scope>
    <source>
        <strain evidence="10">YLT18</strain>
    </source>
</reference>
<keyword evidence="10" id="KW-1185">Reference proteome</keyword>
<organism evidence="9 10">
    <name type="scientific">Chitinophaga barathri</name>
    <dbReference type="NCBI Taxonomy" id="1647451"/>
    <lineage>
        <taxon>Bacteria</taxon>
        <taxon>Pseudomonadati</taxon>
        <taxon>Bacteroidota</taxon>
        <taxon>Chitinophagia</taxon>
        <taxon>Chitinophagales</taxon>
        <taxon>Chitinophagaceae</taxon>
        <taxon>Chitinophaga</taxon>
    </lineage>
</organism>
<dbReference type="Gene3D" id="3.90.79.10">
    <property type="entry name" value="Nucleoside Triphosphate Pyrophosphohydrolase"/>
    <property type="match status" value="1"/>
</dbReference>
<comment type="catalytic activity">
    <reaction evidence="1">
        <text>GDP-alpha-D-mannose + H2O = alpha-D-mannose 1-phosphate + GMP + 2 H(+)</text>
        <dbReference type="Rhea" id="RHEA:27978"/>
        <dbReference type="ChEBI" id="CHEBI:15377"/>
        <dbReference type="ChEBI" id="CHEBI:15378"/>
        <dbReference type="ChEBI" id="CHEBI:57527"/>
        <dbReference type="ChEBI" id="CHEBI:58115"/>
        <dbReference type="ChEBI" id="CHEBI:58409"/>
    </reaction>
</comment>
<evidence type="ECO:0000256" key="1">
    <source>
        <dbReference type="ARBA" id="ARBA00000847"/>
    </source>
</evidence>
<comment type="similarity">
    <text evidence="3">Belongs to the Nudix hydrolase family. NudK subfamily.</text>
</comment>
<dbReference type="InterPro" id="IPR015797">
    <property type="entry name" value="NUDIX_hydrolase-like_dom_sf"/>
</dbReference>
<evidence type="ECO:0000313" key="10">
    <source>
        <dbReference type="Proteomes" id="UP000279089"/>
    </source>
</evidence>
<comment type="caution">
    <text evidence="9">The sequence shown here is derived from an EMBL/GenBank/DDBJ whole genome shotgun (WGS) entry which is preliminary data.</text>
</comment>
<dbReference type="Proteomes" id="UP000279089">
    <property type="component" value="Unassembled WGS sequence"/>
</dbReference>
<dbReference type="RefSeq" id="WP_120514474.1">
    <property type="nucleotide sequence ID" value="NZ_QXZY01000001.1"/>
</dbReference>
<dbReference type="Pfam" id="PF00293">
    <property type="entry name" value="NUDIX"/>
    <property type="match status" value="1"/>
</dbReference>
<comment type="cofactor">
    <cofactor evidence="2">
        <name>Mg(2+)</name>
        <dbReference type="ChEBI" id="CHEBI:18420"/>
    </cofactor>
</comment>
<dbReference type="OrthoDB" id="9806150at2"/>
<evidence type="ECO:0000256" key="6">
    <source>
        <dbReference type="ARBA" id="ARBA00032162"/>
    </source>
</evidence>
<dbReference type="EMBL" id="RMBX01000001">
    <property type="protein sequence ID" value="RPD43205.1"/>
    <property type="molecule type" value="Genomic_DNA"/>
</dbReference>
<evidence type="ECO:0000313" key="9">
    <source>
        <dbReference type="EMBL" id="RPD43205.1"/>
    </source>
</evidence>
<protein>
    <recommendedName>
        <fullName evidence="4">GDP-mannose pyrophosphatase</fullName>
    </recommendedName>
    <alternativeName>
        <fullName evidence="6">GDP-mannose hydrolase</fullName>
    </alternativeName>
    <alternativeName>
        <fullName evidence="7">GDPMK</fullName>
    </alternativeName>
</protein>
<sequence>MDWKLLGSEYLFREPWLTVRKDVCETPHGKQVDAYYVLEYPDWVNAMALTEDGKVLLIRQYRHAIGRVLVEIPGGVMDPEDVSPEVAVRRELLEETGYAFSEVYDLGVVSANPSTTTNLVHMFLATGGKKVQEQQLDDNEEIEVLEVSIPELEAMLKKREFLQALHISCLYYGLEKLKELSGK</sequence>
<evidence type="ECO:0000259" key="8">
    <source>
        <dbReference type="PROSITE" id="PS51462"/>
    </source>
</evidence>
<dbReference type="GO" id="GO:0019693">
    <property type="term" value="P:ribose phosphate metabolic process"/>
    <property type="evidence" value="ECO:0007669"/>
    <property type="project" value="TreeGrafter"/>
</dbReference>
<keyword evidence="5 9" id="KW-0378">Hydrolase</keyword>
<evidence type="ECO:0000256" key="2">
    <source>
        <dbReference type="ARBA" id="ARBA00001946"/>
    </source>
</evidence>
<proteinExistence type="inferred from homology"/>
<dbReference type="CDD" id="cd03424">
    <property type="entry name" value="NUDIX_ADPRase_Nudt5_UGPPase_Nudt14"/>
    <property type="match status" value="1"/>
</dbReference>
<feature type="domain" description="Nudix hydrolase" evidence="8">
    <location>
        <begin position="39"/>
        <end position="169"/>
    </location>
</feature>
<dbReference type="AlphaFoldDB" id="A0A3N4MID1"/>
<dbReference type="GO" id="GO:0016787">
    <property type="term" value="F:hydrolase activity"/>
    <property type="evidence" value="ECO:0007669"/>
    <property type="project" value="UniProtKB-KW"/>
</dbReference>
<evidence type="ECO:0000256" key="3">
    <source>
        <dbReference type="ARBA" id="ARBA00007275"/>
    </source>
</evidence>
<dbReference type="PANTHER" id="PTHR11839:SF18">
    <property type="entry name" value="NUDIX HYDROLASE DOMAIN-CONTAINING PROTEIN"/>
    <property type="match status" value="1"/>
</dbReference>
<name>A0A3N4MID1_9BACT</name>
<dbReference type="SUPFAM" id="SSF55811">
    <property type="entry name" value="Nudix"/>
    <property type="match status" value="1"/>
</dbReference>
<dbReference type="InterPro" id="IPR000086">
    <property type="entry name" value="NUDIX_hydrolase_dom"/>
</dbReference>
<dbReference type="PANTHER" id="PTHR11839">
    <property type="entry name" value="UDP/ADP-SUGAR PYROPHOSPHATASE"/>
    <property type="match status" value="1"/>
</dbReference>
<accession>A0A3N4MID1</accession>
<dbReference type="GO" id="GO:0006753">
    <property type="term" value="P:nucleoside phosphate metabolic process"/>
    <property type="evidence" value="ECO:0007669"/>
    <property type="project" value="TreeGrafter"/>
</dbReference>